<dbReference type="GO" id="GO:0015031">
    <property type="term" value="P:protein transport"/>
    <property type="evidence" value="ECO:0007669"/>
    <property type="project" value="UniProtKB-KW"/>
</dbReference>
<keyword evidence="6" id="KW-0968">Cytoplasmic vesicle</keyword>
<dbReference type="GO" id="GO:0070971">
    <property type="term" value="C:endoplasmic reticulum exit site"/>
    <property type="evidence" value="ECO:0007669"/>
    <property type="project" value="TreeGrafter"/>
</dbReference>
<dbReference type="GO" id="GO:0030127">
    <property type="term" value="C:COPII vesicle coat"/>
    <property type="evidence" value="ECO:0007669"/>
    <property type="project" value="TreeGrafter"/>
</dbReference>
<evidence type="ECO:0000256" key="6">
    <source>
        <dbReference type="RuleBase" id="RU365030"/>
    </source>
</evidence>
<proteinExistence type="inferred from homology"/>
<dbReference type="Gene3D" id="3.40.20.10">
    <property type="entry name" value="Severin"/>
    <property type="match status" value="1"/>
</dbReference>
<keyword evidence="6" id="KW-0256">Endoplasmic reticulum</keyword>
<dbReference type="GO" id="GO:0090110">
    <property type="term" value="P:COPII-coated vesicle cargo loading"/>
    <property type="evidence" value="ECO:0007669"/>
    <property type="project" value="TreeGrafter"/>
</dbReference>
<dbReference type="GO" id="GO:0046872">
    <property type="term" value="F:metal ion binding"/>
    <property type="evidence" value="ECO:0007669"/>
    <property type="project" value="UniProtKB-KW"/>
</dbReference>
<evidence type="ECO:0000256" key="2">
    <source>
        <dbReference type="ARBA" id="ARBA00009210"/>
    </source>
</evidence>
<dbReference type="EMBL" id="GISG01249617">
    <property type="protein sequence ID" value="MBA4671070.1"/>
    <property type="molecule type" value="Transcribed_RNA"/>
</dbReference>
<reference evidence="8" key="1">
    <citation type="journal article" date="2013" name="J. Plant Res.">
        <title>Effect of fungi and light on seed germination of three Opuntia species from semiarid lands of central Mexico.</title>
        <authorList>
            <person name="Delgado-Sanchez P."/>
            <person name="Jimenez-Bremont J.F."/>
            <person name="Guerrero-Gonzalez Mde L."/>
            <person name="Flores J."/>
        </authorList>
    </citation>
    <scope>NUCLEOTIDE SEQUENCE</scope>
    <source>
        <tissue evidence="8">Cladode</tissue>
    </source>
</reference>
<accession>A0A7C9ANE5</accession>
<dbReference type="GO" id="GO:0005789">
    <property type="term" value="C:endoplasmic reticulum membrane"/>
    <property type="evidence" value="ECO:0007669"/>
    <property type="project" value="UniProtKB-SubCell"/>
</dbReference>
<evidence type="ECO:0000259" key="7">
    <source>
        <dbReference type="Pfam" id="PF00626"/>
    </source>
</evidence>
<dbReference type="InterPro" id="IPR036180">
    <property type="entry name" value="Gelsolin-like_dom_sf"/>
</dbReference>
<comment type="subcellular location">
    <subcellularLocation>
        <location evidence="6">Cytoplasmic vesicle</location>
        <location evidence="6">COPII-coated vesicle membrane</location>
        <topology evidence="6">Peripheral membrane protein</topology>
        <orientation evidence="6">Cytoplasmic side</orientation>
    </subcellularLocation>
    <subcellularLocation>
        <location evidence="6">Endoplasmic reticulum membrane</location>
        <topology evidence="6">Peripheral membrane protein</topology>
        <orientation evidence="6">Cytoplasmic side</orientation>
    </subcellularLocation>
    <subcellularLocation>
        <location evidence="1">Golgi apparatus membrane</location>
        <topology evidence="1">Peripheral membrane protein</topology>
        <orientation evidence="1">Cytoplasmic side</orientation>
    </subcellularLocation>
</comment>
<dbReference type="PANTHER" id="PTHR11141:SF2">
    <property type="entry name" value="PROTEIN TRANSPORT PROTEIN SEC23 C"/>
    <property type="match status" value="1"/>
</dbReference>
<dbReference type="PANTHER" id="PTHR11141">
    <property type="entry name" value="PROTEIN TRANSPORT PROTEIN SEC23"/>
    <property type="match status" value="1"/>
</dbReference>
<name>A0A7C9ANE5_OPUST</name>
<dbReference type="InterPro" id="IPR007123">
    <property type="entry name" value="Gelsolin-like_dom"/>
</dbReference>
<keyword evidence="6" id="KW-0963">Cytoplasm</keyword>
<keyword evidence="6" id="KW-0479">Metal-binding</keyword>
<organism evidence="8">
    <name type="scientific">Opuntia streptacantha</name>
    <name type="common">Prickly pear cactus</name>
    <name type="synonym">Opuntia cardona</name>
    <dbReference type="NCBI Taxonomy" id="393608"/>
    <lineage>
        <taxon>Eukaryota</taxon>
        <taxon>Viridiplantae</taxon>
        <taxon>Streptophyta</taxon>
        <taxon>Embryophyta</taxon>
        <taxon>Tracheophyta</taxon>
        <taxon>Spermatophyta</taxon>
        <taxon>Magnoliopsida</taxon>
        <taxon>eudicotyledons</taxon>
        <taxon>Gunneridae</taxon>
        <taxon>Pentapetalae</taxon>
        <taxon>Caryophyllales</taxon>
        <taxon>Cactineae</taxon>
        <taxon>Cactaceae</taxon>
        <taxon>Opuntioideae</taxon>
        <taxon>Opuntia</taxon>
    </lineage>
</organism>
<keyword evidence="6" id="KW-0653">Protein transport</keyword>
<dbReference type="GO" id="GO:0005096">
    <property type="term" value="F:GTPase activator activity"/>
    <property type="evidence" value="ECO:0007669"/>
    <property type="project" value="TreeGrafter"/>
</dbReference>
<comment type="function">
    <text evidence="5 6">Component of the coat protein complex II (COPII) which promotes the formation of transport vesicles from the endoplasmic reticulum (ER). The coat has two main functions, the physical deformation of the endoplasmic reticulum membrane into vesicles and the selection of cargo molecules.</text>
</comment>
<keyword evidence="6" id="KW-0862">Zinc</keyword>
<dbReference type="Pfam" id="PF00626">
    <property type="entry name" value="Gelsolin"/>
    <property type="match status" value="1"/>
</dbReference>
<reference evidence="8" key="2">
    <citation type="submission" date="2020-07" db="EMBL/GenBank/DDBJ databases">
        <authorList>
            <person name="Vera ALvarez R."/>
            <person name="Arias-Moreno D.M."/>
            <person name="Jimenez-Jacinto V."/>
            <person name="Jimenez-Bremont J.F."/>
            <person name="Swaminathan K."/>
            <person name="Moose S.P."/>
            <person name="Guerrero-Gonzalez M.L."/>
            <person name="Marino-Ramirez L."/>
            <person name="Landsman D."/>
            <person name="Rodriguez-Kessler M."/>
            <person name="Delgado-Sanchez P."/>
        </authorList>
    </citation>
    <scope>NUCLEOTIDE SEQUENCE</scope>
    <source>
        <tissue evidence="8">Cladode</tissue>
    </source>
</reference>
<dbReference type="InterPro" id="IPR029006">
    <property type="entry name" value="ADF-H/Gelsolin-like_dom_sf"/>
</dbReference>
<comment type="similarity">
    <text evidence="2 6">Belongs to the SEC23/SEC24 family. SEC23 subfamily.</text>
</comment>
<feature type="domain" description="Gelsolin-like" evidence="7">
    <location>
        <begin position="27"/>
        <end position="114"/>
    </location>
</feature>
<keyword evidence="6" id="KW-0813">Transport</keyword>
<keyword evidence="6" id="KW-0931">ER-Golgi transport</keyword>
<evidence type="ECO:0000256" key="1">
    <source>
        <dbReference type="ARBA" id="ARBA00004255"/>
    </source>
</evidence>
<dbReference type="InterPro" id="IPR037364">
    <property type="entry name" value="Sec23"/>
</dbReference>
<sequence length="159" mass="17466">MMLNRENVANSILMIQPSLVSYAINSAPEPAPLDAASVAADRVLLLDSYFTIVVFHGATVAQCRKSGYQDMLDHKAFSQLLQAPRDAAHAVIKGRFPVPRLVICDQHGSQARFLVAKLNPSTTYNSDAPLIPCGDRIVTDDICYDVFLDHLQRLAVQQS</sequence>
<dbReference type="GO" id="GO:0000139">
    <property type="term" value="C:Golgi membrane"/>
    <property type="evidence" value="ECO:0007669"/>
    <property type="project" value="UniProtKB-SubCell"/>
</dbReference>
<dbReference type="SUPFAM" id="SSF82754">
    <property type="entry name" value="C-terminal, gelsolin-like domain of Sec23/24"/>
    <property type="match status" value="1"/>
</dbReference>
<keyword evidence="4" id="KW-0333">Golgi apparatus</keyword>
<dbReference type="AlphaFoldDB" id="A0A7C9ANE5"/>
<evidence type="ECO:0000256" key="3">
    <source>
        <dbReference type="ARBA" id="ARBA00021212"/>
    </source>
</evidence>
<evidence type="ECO:0000256" key="4">
    <source>
        <dbReference type="ARBA" id="ARBA00023034"/>
    </source>
</evidence>
<keyword evidence="6" id="KW-0472">Membrane</keyword>
<protein>
    <recommendedName>
        <fullName evidence="3 6">Protein transport protein SEC23</fullName>
    </recommendedName>
</protein>
<evidence type="ECO:0000313" key="8">
    <source>
        <dbReference type="EMBL" id="MBA4671070.1"/>
    </source>
</evidence>
<dbReference type="FunFam" id="3.40.20.10:FF:000041">
    <property type="entry name" value="Protein transport protein SEC23"/>
    <property type="match status" value="1"/>
</dbReference>
<evidence type="ECO:0000256" key="5">
    <source>
        <dbReference type="ARBA" id="ARBA00025471"/>
    </source>
</evidence>